<name>A0A0E9LWH1_9BACT</name>
<dbReference type="RefSeq" id="WP_062123800.1">
    <property type="nucleotide sequence ID" value="NZ_BAZW01000009.1"/>
</dbReference>
<dbReference type="PROSITE" id="PS00041">
    <property type="entry name" value="HTH_ARAC_FAMILY_1"/>
    <property type="match status" value="1"/>
</dbReference>
<dbReference type="Pfam" id="PF02311">
    <property type="entry name" value="AraC_binding"/>
    <property type="match status" value="1"/>
</dbReference>
<dbReference type="PANTHER" id="PTHR43280">
    <property type="entry name" value="ARAC-FAMILY TRANSCRIPTIONAL REGULATOR"/>
    <property type="match status" value="1"/>
</dbReference>
<keyword evidence="6" id="KW-1185">Reference proteome</keyword>
<evidence type="ECO:0000256" key="3">
    <source>
        <dbReference type="ARBA" id="ARBA00023163"/>
    </source>
</evidence>
<proteinExistence type="predicted"/>
<dbReference type="InterPro" id="IPR018060">
    <property type="entry name" value="HTH_AraC"/>
</dbReference>
<dbReference type="Proteomes" id="UP000032900">
    <property type="component" value="Unassembled WGS sequence"/>
</dbReference>
<dbReference type="GO" id="GO:0043565">
    <property type="term" value="F:sequence-specific DNA binding"/>
    <property type="evidence" value="ECO:0007669"/>
    <property type="project" value="InterPro"/>
</dbReference>
<comment type="caution">
    <text evidence="5">The sequence shown here is derived from an EMBL/GenBank/DDBJ whole genome shotgun (WGS) entry which is preliminary data.</text>
</comment>
<dbReference type="OrthoDB" id="9813413at2"/>
<organism evidence="5 6">
    <name type="scientific">Geofilum rubicundum JCM 15548</name>
    <dbReference type="NCBI Taxonomy" id="1236989"/>
    <lineage>
        <taxon>Bacteria</taxon>
        <taxon>Pseudomonadati</taxon>
        <taxon>Bacteroidota</taxon>
        <taxon>Bacteroidia</taxon>
        <taxon>Marinilabiliales</taxon>
        <taxon>Marinilabiliaceae</taxon>
        <taxon>Geofilum</taxon>
    </lineage>
</organism>
<dbReference type="SMART" id="SM00342">
    <property type="entry name" value="HTH_ARAC"/>
    <property type="match status" value="1"/>
</dbReference>
<feature type="domain" description="HTH araC/xylS-type" evidence="4">
    <location>
        <begin position="198"/>
        <end position="296"/>
    </location>
</feature>
<dbReference type="Gene3D" id="1.10.10.60">
    <property type="entry name" value="Homeodomain-like"/>
    <property type="match status" value="2"/>
</dbReference>
<evidence type="ECO:0000256" key="1">
    <source>
        <dbReference type="ARBA" id="ARBA00023015"/>
    </source>
</evidence>
<evidence type="ECO:0000313" key="6">
    <source>
        <dbReference type="Proteomes" id="UP000032900"/>
    </source>
</evidence>
<sequence>MSDFENSMNRLQEGFPGQRMVTLPDKLIDELSATPIVSGLVLTDIGYYPRAKYHYRERIYGSDEFILIYCVDGRGIIEVPTKQMALYPNSFCIIPPGTPHKYQTSVTDPWSIYWLHFKGGMAAAFFERFSHDGEAVLSDVLFDQKRLELFEGILDVLEAGFARHHLEYVSLNLWQLLSSFLYQTLFGGGGVAQDDPVSLAVEWMKRDLGIELSVTELAARVNCSPSHFYALFKKQMGYSPLKYFNQLRIQKSCHLLSFSDLTVKEISAQTGFDDPFYFSRLFKNVMGLSPTQYRLKYKD</sequence>
<dbReference type="SUPFAM" id="SSF46689">
    <property type="entry name" value="Homeodomain-like"/>
    <property type="match status" value="2"/>
</dbReference>
<dbReference type="SUPFAM" id="SSF51215">
    <property type="entry name" value="Regulatory protein AraC"/>
    <property type="match status" value="1"/>
</dbReference>
<reference evidence="5 6" key="1">
    <citation type="journal article" date="2015" name="Microbes Environ.">
        <title>Distribution and evolution of nitrogen fixation genes in the phylum bacteroidetes.</title>
        <authorList>
            <person name="Inoue J."/>
            <person name="Oshima K."/>
            <person name="Suda W."/>
            <person name="Sakamoto M."/>
            <person name="Iino T."/>
            <person name="Noda S."/>
            <person name="Hongoh Y."/>
            <person name="Hattori M."/>
            <person name="Ohkuma M."/>
        </authorList>
    </citation>
    <scope>NUCLEOTIDE SEQUENCE [LARGE SCALE GENOMIC DNA]</scope>
    <source>
        <strain evidence="5">JCM 15548</strain>
    </source>
</reference>
<dbReference type="Pfam" id="PF12833">
    <property type="entry name" value="HTH_18"/>
    <property type="match status" value="1"/>
</dbReference>
<dbReference type="Gene3D" id="2.60.120.280">
    <property type="entry name" value="Regulatory protein AraC"/>
    <property type="match status" value="1"/>
</dbReference>
<dbReference type="STRING" id="1236989.JCM15548_11654"/>
<dbReference type="CDD" id="cd06986">
    <property type="entry name" value="cupin_MmsR-like_N"/>
    <property type="match status" value="1"/>
</dbReference>
<evidence type="ECO:0000256" key="2">
    <source>
        <dbReference type="ARBA" id="ARBA00023125"/>
    </source>
</evidence>
<dbReference type="InterPro" id="IPR018062">
    <property type="entry name" value="HTH_AraC-typ_CS"/>
</dbReference>
<dbReference type="InterPro" id="IPR020449">
    <property type="entry name" value="Tscrpt_reg_AraC-type_HTH"/>
</dbReference>
<dbReference type="GO" id="GO:0003700">
    <property type="term" value="F:DNA-binding transcription factor activity"/>
    <property type="evidence" value="ECO:0007669"/>
    <property type="project" value="InterPro"/>
</dbReference>
<accession>A0A0E9LWH1</accession>
<dbReference type="AlphaFoldDB" id="A0A0E9LWH1"/>
<dbReference type="InterPro" id="IPR037923">
    <property type="entry name" value="HTH-like"/>
</dbReference>
<keyword evidence="3" id="KW-0804">Transcription</keyword>
<evidence type="ECO:0000313" key="5">
    <source>
        <dbReference type="EMBL" id="GAO29466.1"/>
    </source>
</evidence>
<dbReference type="PROSITE" id="PS01124">
    <property type="entry name" value="HTH_ARAC_FAMILY_2"/>
    <property type="match status" value="1"/>
</dbReference>
<dbReference type="PRINTS" id="PR00032">
    <property type="entry name" value="HTHARAC"/>
</dbReference>
<gene>
    <name evidence="5" type="ORF">JCM15548_11654</name>
</gene>
<dbReference type="PANTHER" id="PTHR43280:SF30">
    <property type="entry name" value="MMSAB OPERON REGULATORY PROTEIN"/>
    <property type="match status" value="1"/>
</dbReference>
<dbReference type="InterPro" id="IPR009057">
    <property type="entry name" value="Homeodomain-like_sf"/>
</dbReference>
<dbReference type="EMBL" id="BAZW01000009">
    <property type="protein sequence ID" value="GAO29466.1"/>
    <property type="molecule type" value="Genomic_DNA"/>
</dbReference>
<evidence type="ECO:0000259" key="4">
    <source>
        <dbReference type="PROSITE" id="PS01124"/>
    </source>
</evidence>
<dbReference type="InterPro" id="IPR003313">
    <property type="entry name" value="AraC-bd"/>
</dbReference>
<keyword evidence="2" id="KW-0238">DNA-binding</keyword>
<keyword evidence="1" id="KW-0805">Transcription regulation</keyword>
<protein>
    <submittedName>
        <fullName evidence="5">Transcriptional regulator, AraC family</fullName>
    </submittedName>
</protein>